<dbReference type="HAMAP" id="MF_01006">
    <property type="entry name" value="Undec_diphosphatase"/>
    <property type="match status" value="1"/>
</dbReference>
<feature type="transmembrane region" description="Helical" evidence="14">
    <location>
        <begin position="246"/>
        <end position="268"/>
    </location>
</feature>
<evidence type="ECO:0000256" key="8">
    <source>
        <dbReference type="ARBA" id="ARBA00022989"/>
    </source>
</evidence>
<feature type="transmembrane region" description="Helical" evidence="14">
    <location>
        <begin position="82"/>
        <end position="103"/>
    </location>
</feature>
<keyword evidence="8 14" id="KW-1133">Transmembrane helix</keyword>
<keyword evidence="9 14" id="KW-0472">Membrane</keyword>
<comment type="caution">
    <text evidence="15">The sequence shown here is derived from an EMBL/GenBank/DDBJ whole genome shotgun (WGS) entry which is preliminary data.</text>
</comment>
<dbReference type="Proteomes" id="UP000230405">
    <property type="component" value="Unassembled WGS sequence"/>
</dbReference>
<feature type="transmembrane region" description="Helical" evidence="14">
    <location>
        <begin position="152"/>
        <end position="176"/>
    </location>
</feature>
<dbReference type="GO" id="GO:0009252">
    <property type="term" value="P:peptidoglycan biosynthetic process"/>
    <property type="evidence" value="ECO:0007669"/>
    <property type="project" value="UniProtKB-KW"/>
</dbReference>
<keyword evidence="7 14" id="KW-0378">Hydrolase</keyword>
<evidence type="ECO:0000256" key="12">
    <source>
        <dbReference type="ARBA" id="ARBA00032932"/>
    </source>
</evidence>
<evidence type="ECO:0000256" key="1">
    <source>
        <dbReference type="ARBA" id="ARBA00004651"/>
    </source>
</evidence>
<dbReference type="EC" id="3.6.1.27" evidence="3 14"/>
<dbReference type="PANTHER" id="PTHR30622">
    <property type="entry name" value="UNDECAPRENYL-DIPHOSPHATASE"/>
    <property type="match status" value="1"/>
</dbReference>
<dbReference type="AlphaFoldDB" id="A0A2M7VG74"/>
<evidence type="ECO:0000256" key="2">
    <source>
        <dbReference type="ARBA" id="ARBA00010621"/>
    </source>
</evidence>
<evidence type="ECO:0000256" key="6">
    <source>
        <dbReference type="ARBA" id="ARBA00022692"/>
    </source>
</evidence>
<feature type="transmembrane region" description="Helical" evidence="14">
    <location>
        <begin position="218"/>
        <end position="240"/>
    </location>
</feature>
<evidence type="ECO:0000256" key="14">
    <source>
        <dbReference type="HAMAP-Rule" id="MF_01006"/>
    </source>
</evidence>
<dbReference type="GO" id="GO:0046677">
    <property type="term" value="P:response to antibiotic"/>
    <property type="evidence" value="ECO:0007669"/>
    <property type="project" value="UniProtKB-UniRule"/>
</dbReference>
<comment type="similarity">
    <text evidence="2 14">Belongs to the UppP family.</text>
</comment>
<keyword evidence="10 14" id="KW-0046">Antibiotic resistance</keyword>
<evidence type="ECO:0000256" key="3">
    <source>
        <dbReference type="ARBA" id="ARBA00012374"/>
    </source>
</evidence>
<evidence type="ECO:0000256" key="4">
    <source>
        <dbReference type="ARBA" id="ARBA00021581"/>
    </source>
</evidence>
<evidence type="ECO:0000313" key="15">
    <source>
        <dbReference type="EMBL" id="PIZ99686.1"/>
    </source>
</evidence>
<reference evidence="16" key="1">
    <citation type="submission" date="2017-09" db="EMBL/GenBank/DDBJ databases">
        <title>Depth-based differentiation of microbial function through sediment-hosted aquifers and enrichment of novel symbionts in the deep terrestrial subsurface.</title>
        <authorList>
            <person name="Probst A.J."/>
            <person name="Ladd B."/>
            <person name="Jarett J.K."/>
            <person name="Geller-Mcgrath D.E."/>
            <person name="Sieber C.M.K."/>
            <person name="Emerson J.B."/>
            <person name="Anantharaman K."/>
            <person name="Thomas B.C."/>
            <person name="Malmstrom R."/>
            <person name="Stieglmeier M."/>
            <person name="Klingl A."/>
            <person name="Woyke T."/>
            <person name="Ryan C.M."/>
            <person name="Banfield J.F."/>
        </authorList>
    </citation>
    <scope>NUCLEOTIDE SEQUENCE [LARGE SCALE GENOMIC DNA]</scope>
</reference>
<evidence type="ECO:0000256" key="9">
    <source>
        <dbReference type="ARBA" id="ARBA00023136"/>
    </source>
</evidence>
<evidence type="ECO:0000256" key="7">
    <source>
        <dbReference type="ARBA" id="ARBA00022801"/>
    </source>
</evidence>
<sequence length="269" mass="30595">MFLDLLYLIISSLIQSATEFLPVSSSGHLFFWHLLFVSRPDDFYWDAMMHAGSLIAIVIYFRHDLKKMLIQVIRKKSMFNSPTRILVSKLIVATIPAAATGYLAEDWIKNYLRSVWLVVAMLIIISLLFFFIEKKSQQRNVVEQLSWRQSILIGLAQCFAFIPGTSRSGVTIIAGMSCQLTRKEAARYSFLLAIPILTGAAVKGILTIASQGIEMRTLIMLMIGLFITFCFSFLFIKFLLNYLSKSSLVVFAWYRLSLAALMILTLILY</sequence>
<dbReference type="GO" id="GO:0008360">
    <property type="term" value="P:regulation of cell shape"/>
    <property type="evidence" value="ECO:0007669"/>
    <property type="project" value="UniProtKB-KW"/>
</dbReference>
<feature type="transmembrane region" description="Helical" evidence="14">
    <location>
        <begin position="43"/>
        <end position="61"/>
    </location>
</feature>
<evidence type="ECO:0000256" key="13">
    <source>
        <dbReference type="ARBA" id="ARBA00047594"/>
    </source>
</evidence>
<evidence type="ECO:0000256" key="10">
    <source>
        <dbReference type="ARBA" id="ARBA00023251"/>
    </source>
</evidence>
<dbReference type="PANTHER" id="PTHR30622:SF4">
    <property type="entry name" value="UNDECAPRENYL-DIPHOSPHATASE"/>
    <property type="match status" value="1"/>
</dbReference>
<protein>
    <recommendedName>
        <fullName evidence="4 14">Undecaprenyl-diphosphatase</fullName>
        <ecNumber evidence="3 14">3.6.1.27</ecNumber>
    </recommendedName>
    <alternativeName>
        <fullName evidence="12 14">Bacitracin resistance protein</fullName>
    </alternativeName>
    <alternativeName>
        <fullName evidence="11 14">Undecaprenyl pyrophosphate phosphatase</fullName>
    </alternativeName>
</protein>
<accession>A0A2M7VG74</accession>
<feature type="transmembrane region" description="Helical" evidence="14">
    <location>
        <begin position="188"/>
        <end position="206"/>
    </location>
</feature>
<keyword evidence="14" id="KW-0573">Peptidoglycan synthesis</keyword>
<dbReference type="GO" id="GO:0050380">
    <property type="term" value="F:undecaprenyl-diphosphatase activity"/>
    <property type="evidence" value="ECO:0007669"/>
    <property type="project" value="UniProtKB-UniRule"/>
</dbReference>
<dbReference type="GO" id="GO:0071555">
    <property type="term" value="P:cell wall organization"/>
    <property type="evidence" value="ECO:0007669"/>
    <property type="project" value="UniProtKB-KW"/>
</dbReference>
<organism evidence="15 16">
    <name type="scientific">Candidatus Komeilibacteria bacterium CG_4_10_14_0_2_um_filter_37_10</name>
    <dbReference type="NCBI Taxonomy" id="1974470"/>
    <lineage>
        <taxon>Bacteria</taxon>
        <taxon>Candidatus Komeiliibacteriota</taxon>
    </lineage>
</organism>
<name>A0A2M7VG74_9BACT</name>
<comment type="miscellaneous">
    <text evidence="14">Bacitracin is thought to be involved in the inhibition of peptidoglycan synthesis by sequestering undecaprenyl diphosphate, thereby reducing the pool of lipid carrier available.</text>
</comment>
<keyword evidence="14" id="KW-0961">Cell wall biogenesis/degradation</keyword>
<comment type="function">
    <text evidence="14">Catalyzes the dephosphorylation of undecaprenyl diphosphate (UPP). Confers resistance to bacitracin.</text>
</comment>
<dbReference type="EMBL" id="PFPO01000015">
    <property type="protein sequence ID" value="PIZ99686.1"/>
    <property type="molecule type" value="Genomic_DNA"/>
</dbReference>
<dbReference type="GO" id="GO:0005886">
    <property type="term" value="C:plasma membrane"/>
    <property type="evidence" value="ECO:0007669"/>
    <property type="project" value="UniProtKB-SubCell"/>
</dbReference>
<dbReference type="InterPro" id="IPR003824">
    <property type="entry name" value="UppP"/>
</dbReference>
<gene>
    <name evidence="14" type="primary">uppP</name>
    <name evidence="15" type="ORF">COX77_00780</name>
</gene>
<keyword evidence="5 14" id="KW-1003">Cell membrane</keyword>
<keyword evidence="6 14" id="KW-0812">Transmembrane</keyword>
<comment type="catalytic activity">
    <reaction evidence="13 14">
        <text>di-trans,octa-cis-undecaprenyl diphosphate + H2O = di-trans,octa-cis-undecaprenyl phosphate + phosphate + H(+)</text>
        <dbReference type="Rhea" id="RHEA:28094"/>
        <dbReference type="ChEBI" id="CHEBI:15377"/>
        <dbReference type="ChEBI" id="CHEBI:15378"/>
        <dbReference type="ChEBI" id="CHEBI:43474"/>
        <dbReference type="ChEBI" id="CHEBI:58405"/>
        <dbReference type="ChEBI" id="CHEBI:60392"/>
        <dbReference type="EC" id="3.6.1.27"/>
    </reaction>
</comment>
<feature type="transmembrane region" description="Helical" evidence="14">
    <location>
        <begin position="115"/>
        <end position="132"/>
    </location>
</feature>
<keyword evidence="14" id="KW-0133">Cell shape</keyword>
<evidence type="ECO:0000256" key="5">
    <source>
        <dbReference type="ARBA" id="ARBA00022475"/>
    </source>
</evidence>
<evidence type="ECO:0000256" key="11">
    <source>
        <dbReference type="ARBA" id="ARBA00032707"/>
    </source>
</evidence>
<dbReference type="Pfam" id="PF02673">
    <property type="entry name" value="BacA"/>
    <property type="match status" value="1"/>
</dbReference>
<proteinExistence type="inferred from homology"/>
<comment type="subcellular location">
    <subcellularLocation>
        <location evidence="1 14">Cell membrane</location>
        <topology evidence="1 14">Multi-pass membrane protein</topology>
    </subcellularLocation>
</comment>
<evidence type="ECO:0000313" key="16">
    <source>
        <dbReference type="Proteomes" id="UP000230405"/>
    </source>
</evidence>